<dbReference type="KEGG" id="tbr:TB927.1.2620"/>
<evidence type="ECO:0000313" key="3">
    <source>
        <dbReference type="Proteomes" id="UP000008524"/>
    </source>
</evidence>
<gene>
    <name evidence="2" type="ORF">TB927.1.2620</name>
</gene>
<organism evidence="2 3">
    <name type="scientific">Trypanosoma brucei brucei (strain 927/4 GUTat10.1)</name>
    <dbReference type="NCBI Taxonomy" id="185431"/>
    <lineage>
        <taxon>Eukaryota</taxon>
        <taxon>Discoba</taxon>
        <taxon>Euglenozoa</taxon>
        <taxon>Kinetoplastea</taxon>
        <taxon>Metakinetoplastina</taxon>
        <taxon>Trypanosomatida</taxon>
        <taxon>Trypanosomatidae</taxon>
        <taxon>Trypanosoma</taxon>
    </lineage>
</organism>
<evidence type="ECO:0000256" key="1">
    <source>
        <dbReference type="SAM" id="Phobius"/>
    </source>
</evidence>
<dbReference type="AlphaFoldDB" id="Q4GYW0"/>
<dbReference type="EMBL" id="AL929603">
    <property type="protein sequence ID" value="CAJ16409.1"/>
    <property type="molecule type" value="Genomic_DNA"/>
</dbReference>
<keyword evidence="3" id="KW-1185">Reference proteome</keyword>
<protein>
    <submittedName>
        <fullName evidence="2">Uncharacterized protein</fullName>
    </submittedName>
</protein>
<keyword evidence="1" id="KW-1133">Transmembrane helix</keyword>
<dbReference type="Proteomes" id="UP000008524">
    <property type="component" value="Chromosome 1"/>
</dbReference>
<keyword evidence="1" id="KW-0812">Transmembrane</keyword>
<dbReference type="GeneID" id="4357332"/>
<name>Q4GYW0_TRYB2</name>
<dbReference type="InParanoid" id="Q4GYW0"/>
<feature type="transmembrane region" description="Helical" evidence="1">
    <location>
        <begin position="32"/>
        <end position="53"/>
    </location>
</feature>
<proteinExistence type="predicted"/>
<accession>Q4GYW0</accession>
<evidence type="ECO:0000313" key="2">
    <source>
        <dbReference type="EMBL" id="CAJ16409.1"/>
    </source>
</evidence>
<dbReference type="PaxDb" id="5691-CAJ16409"/>
<sequence>MTHSFLFLPSYHHQNPIITQSLHFKNYLFFRIYLFTSFSFPPLLLLLLIILLLSVVSFFIFNFIFPSYFFSFLSFLLRRGGGGKGKKKEKKTPIKFDLILSF</sequence>
<reference evidence="3" key="2">
    <citation type="journal article" date="2005" name="Science">
        <title>The genome of the African trypanosome Trypanosoma brucei.</title>
        <authorList>
            <person name="Berriman M."/>
            <person name="Ghedin E."/>
            <person name="Hertz-Fowler C."/>
            <person name="Blandin G."/>
            <person name="Renauld H."/>
            <person name="Bartholomeu D.C."/>
            <person name="Lennard N.J."/>
            <person name="Caler E."/>
            <person name="Hamlin N.E."/>
            <person name="Haas B."/>
            <person name="Bohme U."/>
            <person name="Hannick L."/>
            <person name="Aslett M.A."/>
            <person name="Shallom J."/>
            <person name="Marcello L."/>
            <person name="Hou L."/>
            <person name="Wickstead B."/>
            <person name="Alsmark U.C."/>
            <person name="Arrowsmith C."/>
            <person name="Atkin R.J."/>
            <person name="Barron A.J."/>
            <person name="Bringaud F."/>
            <person name="Brooks K."/>
            <person name="Carrington M."/>
            <person name="Cherevach I."/>
            <person name="Chillingworth T.J."/>
            <person name="Churcher C."/>
            <person name="Clark L.N."/>
            <person name="Corton C.H."/>
            <person name="Cronin A."/>
            <person name="Davies R.M."/>
            <person name="Doggett J."/>
            <person name="Djikeng A."/>
            <person name="Feldblyum T."/>
            <person name="Field M.C."/>
            <person name="Fraser A."/>
            <person name="Goodhead I."/>
            <person name="Hance Z."/>
            <person name="Harper D."/>
            <person name="Harris B.R."/>
            <person name="Hauser H."/>
            <person name="Hostetler J."/>
            <person name="Ivens A."/>
            <person name="Jagels K."/>
            <person name="Johnson D."/>
            <person name="Johnson J."/>
            <person name="Jones K."/>
            <person name="Kerhornou A.X."/>
            <person name="Koo H."/>
            <person name="Larke N."/>
            <person name="Landfear S."/>
            <person name="Larkin C."/>
            <person name="Leech V."/>
            <person name="Line A."/>
            <person name="Lord A."/>
            <person name="Macleod A."/>
            <person name="Mooney P.J."/>
            <person name="Moule S."/>
            <person name="Martin D.M."/>
            <person name="Morgan G.W."/>
            <person name="Mungall K."/>
            <person name="Norbertczak H."/>
            <person name="Ormond D."/>
            <person name="Pai G."/>
            <person name="Peacock C.S."/>
            <person name="Peterson J."/>
            <person name="Quail M.A."/>
            <person name="Rabbinowitsch E."/>
            <person name="Rajandream M.A."/>
            <person name="Reitter C."/>
            <person name="Salzberg S.L."/>
            <person name="Sanders M."/>
            <person name="Schobel S."/>
            <person name="Sharp S."/>
            <person name="Simmonds M."/>
            <person name="Simpson A.J."/>
            <person name="Tallon L."/>
            <person name="Turner C.M."/>
            <person name="Tait A."/>
            <person name="Tivey A.R."/>
            <person name="Van Aken S."/>
            <person name="Walker D."/>
            <person name="Wanless D."/>
            <person name="Wang S."/>
            <person name="White B."/>
            <person name="White O."/>
            <person name="Whitehead S."/>
            <person name="Woodward J."/>
            <person name="Wortman J."/>
            <person name="Adams M.D."/>
            <person name="Embley T.M."/>
            <person name="Gull K."/>
            <person name="Ullu E."/>
            <person name="Barry J.D."/>
            <person name="Fairlamb A.H."/>
            <person name="Opperdoes F."/>
            <person name="Barrell B.G."/>
            <person name="Donelson J.E."/>
            <person name="Hall N."/>
            <person name="Fraser C.M."/>
            <person name="Melville S.E."/>
            <person name="El-Sayed N.M."/>
        </authorList>
    </citation>
    <scope>NUCLEOTIDE SEQUENCE [LARGE SCALE GENOMIC DNA]</scope>
    <source>
        <strain evidence="3">927/4 GUTat10.1</strain>
    </source>
</reference>
<keyword evidence="1" id="KW-0472">Membrane</keyword>
<reference evidence="2 3" key="1">
    <citation type="journal article" date="2003" name="Nucleic Acids Res.">
        <title>The DNA sequence of chromosome I of an African trypanosome: gene content, chromosome organisation, recombination and polymorphism.</title>
        <authorList>
            <person name="Hall N."/>
            <person name="Berriman M."/>
            <person name="Lennard N.J."/>
            <person name="Harris B.R."/>
            <person name="Hertz-Fowler C."/>
            <person name="Bart-Delabesse E.N."/>
            <person name="Gerrare C.S."/>
            <person name="Atkin R.J."/>
            <person name="Barron A.J."/>
            <person name="Bowman S."/>
            <person name="Bray-Allen S.P."/>
            <person name="Bringaud F."/>
            <person name="Clark L.N."/>
            <person name="Corton C.H."/>
            <person name="Cronin A."/>
            <person name="Davies R."/>
            <person name="Doggett J."/>
            <person name="Fraser A."/>
            <person name="Gruter E."/>
            <person name="Hall S."/>
            <person name="Harper A.D."/>
            <person name="Kay M.P."/>
            <person name="Leech V."/>
            <person name="Mayes R."/>
            <person name="Price C."/>
            <person name="Quail M.A."/>
            <person name="Rabbinowitch E."/>
            <person name="Reitter C."/>
            <person name="Rutherford K."/>
            <person name="Sasse J."/>
            <person name="Sharp S."/>
            <person name="Shownkeen R."/>
            <person name="Macleod A."/>
            <person name="Taylor S."/>
            <person name="Tweedie A."/>
            <person name="Turner C.M.R."/>
            <person name="Tait A."/>
            <person name="Gull K."/>
            <person name="Barrell B."/>
            <person name="Melville S.E."/>
        </authorList>
    </citation>
    <scope>NUCLEOTIDE SEQUENCE [LARGE SCALE GENOMIC DNA]</scope>
    <source>
        <strain evidence="2 3">927/4 GUTat10.1</strain>
    </source>
</reference>
<feature type="transmembrane region" description="Helical" evidence="1">
    <location>
        <begin position="59"/>
        <end position="77"/>
    </location>
</feature>
<dbReference type="RefSeq" id="XP_001218961.1">
    <property type="nucleotide sequence ID" value="XM_001218960.1"/>
</dbReference>